<dbReference type="AlphaFoldDB" id="A0A1S1KEE2"/>
<sequence length="62" mass="7003">MTEQLNCDVRIHQPSPPQRTKFPDRLAITGDDERLPLIQCPQDPPAVVTQFALTDFFGHTQA</sequence>
<evidence type="ECO:0000313" key="2">
    <source>
        <dbReference type="EMBL" id="OHU05595.1"/>
    </source>
</evidence>
<feature type="region of interest" description="Disordered" evidence="1">
    <location>
        <begin position="1"/>
        <end position="24"/>
    </location>
</feature>
<dbReference type="Proteomes" id="UP000179636">
    <property type="component" value="Unassembled WGS sequence"/>
</dbReference>
<organism evidence="2 3">
    <name type="scientific">Mycobacterium syngnathidarum</name>
    <dbReference type="NCBI Taxonomy" id="1908205"/>
    <lineage>
        <taxon>Bacteria</taxon>
        <taxon>Bacillati</taxon>
        <taxon>Actinomycetota</taxon>
        <taxon>Actinomycetes</taxon>
        <taxon>Mycobacteriales</taxon>
        <taxon>Mycobacteriaceae</taxon>
        <taxon>Mycobacterium</taxon>
    </lineage>
</organism>
<reference evidence="2 3" key="1">
    <citation type="submission" date="2016-10" db="EMBL/GenBank/DDBJ databases">
        <title>Evaluation of Human, Animal and Environmental Mycobacterium chelonae Isolates by Core Genome Phylogenomic Analysis, Targeted Gene Comparison, and Anti-microbial Susceptibility Patterns: A Tale of Mistaken Identities.</title>
        <authorList>
            <person name="Fogelson S.B."/>
            <person name="Camus A.C."/>
            <person name="Lorenz W."/>
            <person name="Vasireddy R."/>
            <person name="Vasireddy S."/>
            <person name="Smith T."/>
            <person name="Brown-Elliott B.A."/>
            <person name="Wallace R.J.Jr."/>
            <person name="Hasan N.A."/>
            <person name="Reischl U."/>
            <person name="Sanchez S."/>
        </authorList>
    </citation>
    <scope>NUCLEOTIDE SEQUENCE [LARGE SCALE GENOMIC DNA]</scope>
    <source>
        <strain evidence="2 3">24999</strain>
    </source>
</reference>
<gene>
    <name evidence="2" type="ORF">BKG61_06785</name>
</gene>
<evidence type="ECO:0000256" key="1">
    <source>
        <dbReference type="SAM" id="MobiDB-lite"/>
    </source>
</evidence>
<accession>A0A1Q9W303</accession>
<protein>
    <submittedName>
        <fullName evidence="2">Uncharacterized protein</fullName>
    </submittedName>
</protein>
<dbReference type="RefSeq" id="WP_070188084.1">
    <property type="nucleotide sequence ID" value="NZ_MLCL01000089.1"/>
</dbReference>
<evidence type="ECO:0000313" key="3">
    <source>
        <dbReference type="Proteomes" id="UP000179636"/>
    </source>
</evidence>
<proteinExistence type="predicted"/>
<accession>A0A1S1KEE2</accession>
<keyword evidence="3" id="KW-1185">Reference proteome</keyword>
<name>A0A1S1KEE2_9MYCO</name>
<dbReference type="EMBL" id="MLHV01000005">
    <property type="protein sequence ID" value="OHU05595.1"/>
    <property type="molecule type" value="Genomic_DNA"/>
</dbReference>
<comment type="caution">
    <text evidence="2">The sequence shown here is derived from an EMBL/GenBank/DDBJ whole genome shotgun (WGS) entry which is preliminary data.</text>
</comment>